<dbReference type="Pfam" id="PF18199">
    <property type="entry name" value="Dynein_C"/>
    <property type="match status" value="1"/>
</dbReference>
<dbReference type="InterPro" id="IPR042219">
    <property type="entry name" value="AAA_lid_11_sf"/>
</dbReference>
<feature type="domain" description="Dynein heavy chain AAA lid" evidence="1">
    <location>
        <begin position="2"/>
        <end position="87"/>
    </location>
</feature>
<dbReference type="GO" id="GO:0030286">
    <property type="term" value="C:dynein complex"/>
    <property type="evidence" value="ECO:0007669"/>
    <property type="project" value="InterPro"/>
</dbReference>
<dbReference type="Pfam" id="PF18198">
    <property type="entry name" value="AAA_lid_11"/>
    <property type="match status" value="1"/>
</dbReference>
<feature type="domain" description="Dynein heavy chain C-terminal" evidence="2">
    <location>
        <begin position="95"/>
        <end position="168"/>
    </location>
</feature>
<evidence type="ECO:0000259" key="2">
    <source>
        <dbReference type="Pfam" id="PF18199"/>
    </source>
</evidence>
<organism evidence="3 4">
    <name type="scientific">Protopolystoma xenopodis</name>
    <dbReference type="NCBI Taxonomy" id="117903"/>
    <lineage>
        <taxon>Eukaryota</taxon>
        <taxon>Metazoa</taxon>
        <taxon>Spiralia</taxon>
        <taxon>Lophotrochozoa</taxon>
        <taxon>Platyhelminthes</taxon>
        <taxon>Monogenea</taxon>
        <taxon>Polyopisthocotylea</taxon>
        <taxon>Polystomatidea</taxon>
        <taxon>Polystomatidae</taxon>
        <taxon>Protopolystoma</taxon>
    </lineage>
</organism>
<protein>
    <recommendedName>
        <fullName evidence="5">Dynein heavy chain AAA lid domain-containing protein</fullName>
    </recommendedName>
</protein>
<evidence type="ECO:0000313" key="4">
    <source>
        <dbReference type="Proteomes" id="UP000784294"/>
    </source>
</evidence>
<keyword evidence="4" id="KW-1185">Reference proteome</keyword>
<sequence>MVPFDAITYLTGECNYGGRVTDEQDRRCLSTILADFFCIASITDPKYKLSPSGVYYIPPKMEYNEYLDFIKGLPTVQQPEVFGMHENVDITRELSETKSLFDSILRTMGQLSPGSDSKSETQLCDIAADILTKLPPLFNMELAESRFPVTYNESMNTVLVQEMERFNK</sequence>
<proteinExistence type="predicted"/>
<dbReference type="Proteomes" id="UP000784294">
    <property type="component" value="Unassembled WGS sequence"/>
</dbReference>
<dbReference type="PANTHER" id="PTHR46961:SF17">
    <property type="entry name" value="AAA+ ATPASE DOMAIN-CONTAINING PROTEIN"/>
    <property type="match status" value="1"/>
</dbReference>
<dbReference type="InterPro" id="IPR041228">
    <property type="entry name" value="Dynein_C"/>
</dbReference>
<dbReference type="GO" id="GO:0045505">
    <property type="term" value="F:dynein intermediate chain binding"/>
    <property type="evidence" value="ECO:0007669"/>
    <property type="project" value="InterPro"/>
</dbReference>
<dbReference type="Gene3D" id="1.20.1270.280">
    <property type="match status" value="1"/>
</dbReference>
<gene>
    <name evidence="3" type="ORF">PXEA_LOCUS12585</name>
</gene>
<evidence type="ECO:0000313" key="3">
    <source>
        <dbReference type="EMBL" id="VEL19145.1"/>
    </source>
</evidence>
<dbReference type="InterPro" id="IPR026983">
    <property type="entry name" value="DHC"/>
</dbReference>
<dbReference type="InterPro" id="IPR041658">
    <property type="entry name" value="AAA_lid_11"/>
</dbReference>
<accession>A0A3S5AAN6</accession>
<comment type="caution">
    <text evidence="3">The sequence shown here is derived from an EMBL/GenBank/DDBJ whole genome shotgun (WGS) entry which is preliminary data.</text>
</comment>
<reference evidence="3" key="1">
    <citation type="submission" date="2018-11" db="EMBL/GenBank/DDBJ databases">
        <authorList>
            <consortium name="Pathogen Informatics"/>
        </authorList>
    </citation>
    <scope>NUCLEOTIDE SEQUENCE</scope>
</reference>
<evidence type="ECO:0000259" key="1">
    <source>
        <dbReference type="Pfam" id="PF18198"/>
    </source>
</evidence>
<dbReference type="Gene3D" id="1.10.8.720">
    <property type="entry name" value="Region D6 of dynein motor"/>
    <property type="match status" value="1"/>
</dbReference>
<evidence type="ECO:0008006" key="5">
    <source>
        <dbReference type="Google" id="ProtNLM"/>
    </source>
</evidence>
<dbReference type="PANTHER" id="PTHR46961">
    <property type="entry name" value="DYNEIN HEAVY CHAIN 1, AXONEMAL-LIKE PROTEIN"/>
    <property type="match status" value="1"/>
</dbReference>
<dbReference type="GO" id="GO:0007018">
    <property type="term" value="P:microtubule-based movement"/>
    <property type="evidence" value="ECO:0007669"/>
    <property type="project" value="InterPro"/>
</dbReference>
<name>A0A3S5AAN6_9PLAT</name>
<dbReference type="EMBL" id="CAAALY010040289">
    <property type="protein sequence ID" value="VEL19145.1"/>
    <property type="molecule type" value="Genomic_DNA"/>
</dbReference>
<dbReference type="OrthoDB" id="10251809at2759"/>
<dbReference type="AlphaFoldDB" id="A0A3S5AAN6"/>
<dbReference type="GO" id="GO:0051959">
    <property type="term" value="F:dynein light intermediate chain binding"/>
    <property type="evidence" value="ECO:0007669"/>
    <property type="project" value="InterPro"/>
</dbReference>